<feature type="domain" description="Methyltransferase type 11" evidence="1">
    <location>
        <begin position="47"/>
        <end position="135"/>
    </location>
</feature>
<name>A0A975CY54_9SPHN</name>
<protein>
    <submittedName>
        <fullName evidence="2">Methyltransferase domain-containing protein</fullName>
    </submittedName>
</protein>
<dbReference type="InterPro" id="IPR050508">
    <property type="entry name" value="Methyltransf_Superfamily"/>
</dbReference>
<evidence type="ECO:0000313" key="2">
    <source>
        <dbReference type="EMBL" id="QTH19507.1"/>
    </source>
</evidence>
<reference evidence="2" key="2">
    <citation type="submission" date="2021-04" db="EMBL/GenBank/DDBJ databases">
        <title>Isolation and genomic analysis of the ibuprofen-degrading bacterium Sphingomonas strain MPO218.</title>
        <authorList>
            <person name="Aulestia M."/>
            <person name="Flores A."/>
            <person name="Mangas E.L."/>
            <person name="Perez-Pulido A.J."/>
            <person name="Santero E."/>
            <person name="Camacho E.M."/>
        </authorList>
    </citation>
    <scope>NUCLEOTIDE SEQUENCE</scope>
    <source>
        <strain evidence="2">MPO218</strain>
    </source>
</reference>
<organism evidence="2 3">
    <name type="scientific">Rhizorhabdus wittichii</name>
    <dbReference type="NCBI Taxonomy" id="160791"/>
    <lineage>
        <taxon>Bacteria</taxon>
        <taxon>Pseudomonadati</taxon>
        <taxon>Pseudomonadota</taxon>
        <taxon>Alphaproteobacteria</taxon>
        <taxon>Sphingomonadales</taxon>
        <taxon>Sphingomonadaceae</taxon>
        <taxon>Rhizorhabdus</taxon>
    </lineage>
</organism>
<dbReference type="InterPro" id="IPR013216">
    <property type="entry name" value="Methyltransf_11"/>
</dbReference>
<dbReference type="GO" id="GO:0008757">
    <property type="term" value="F:S-adenosylmethionine-dependent methyltransferase activity"/>
    <property type="evidence" value="ECO:0007669"/>
    <property type="project" value="InterPro"/>
</dbReference>
<dbReference type="Proteomes" id="UP000664914">
    <property type="component" value="Chromosome"/>
</dbReference>
<gene>
    <name evidence="2" type="ORF">HRJ34_14040</name>
</gene>
<dbReference type="PANTHER" id="PTHR42912:SF93">
    <property type="entry name" value="N6-ADENOSINE-METHYLTRANSFERASE TMT1A"/>
    <property type="match status" value="1"/>
</dbReference>
<evidence type="ECO:0000313" key="3">
    <source>
        <dbReference type="Proteomes" id="UP000664914"/>
    </source>
</evidence>
<dbReference type="GO" id="GO:0032259">
    <property type="term" value="P:methylation"/>
    <property type="evidence" value="ECO:0007669"/>
    <property type="project" value="UniProtKB-KW"/>
</dbReference>
<dbReference type="Gene3D" id="3.40.50.150">
    <property type="entry name" value="Vaccinia Virus protein VP39"/>
    <property type="match status" value="1"/>
</dbReference>
<accession>A0A975CY54</accession>
<keyword evidence="2" id="KW-0808">Transferase</keyword>
<dbReference type="CDD" id="cd02440">
    <property type="entry name" value="AdoMet_MTases"/>
    <property type="match status" value="1"/>
</dbReference>
<dbReference type="PANTHER" id="PTHR42912">
    <property type="entry name" value="METHYLTRANSFERASE"/>
    <property type="match status" value="1"/>
</dbReference>
<evidence type="ECO:0000259" key="1">
    <source>
        <dbReference type="Pfam" id="PF08241"/>
    </source>
</evidence>
<keyword evidence="2" id="KW-0489">Methyltransferase</keyword>
<sequence length="247" mass="26403">MLDSYAAIFARRADGYCRAMAHHPHARDAEFGAVVDPLDPAARTVIDMPAGGGWLRRYLRAGVHYVAVEPAELFFDLCPQDESADRVRAAVEAVPLPDAAADAIVSLAGLHHAPDLGAIFAEAYRLLRPGGQLVIADVAAGSREDQFLNRYVHAHNPMGHEGVFLDDGTAGLLRRAGFEVLAEEQAPTPWRLGSAEQAGAYCADLFGIEGQTPAQVAAALKDIVGATDGGDGFVLGWSLRRLICRKH</sequence>
<dbReference type="AlphaFoldDB" id="A0A975CY54"/>
<dbReference type="Pfam" id="PF08241">
    <property type="entry name" value="Methyltransf_11"/>
    <property type="match status" value="1"/>
</dbReference>
<reference evidence="2" key="1">
    <citation type="submission" date="2020-07" db="EMBL/GenBank/DDBJ databases">
        <authorList>
            <person name="Camacho E."/>
        </authorList>
    </citation>
    <scope>NUCLEOTIDE SEQUENCE</scope>
    <source>
        <strain evidence="2">MPO218</strain>
    </source>
</reference>
<dbReference type="EMBL" id="CP059319">
    <property type="protein sequence ID" value="QTH19507.1"/>
    <property type="molecule type" value="Genomic_DNA"/>
</dbReference>
<dbReference type="InterPro" id="IPR029063">
    <property type="entry name" value="SAM-dependent_MTases_sf"/>
</dbReference>
<dbReference type="RefSeq" id="WP_016744259.1">
    <property type="nucleotide sequence ID" value="NZ_CP059319.1"/>
</dbReference>
<proteinExistence type="predicted"/>
<dbReference type="SUPFAM" id="SSF53335">
    <property type="entry name" value="S-adenosyl-L-methionine-dependent methyltransferases"/>
    <property type="match status" value="1"/>
</dbReference>